<dbReference type="PRINTS" id="PR00344">
    <property type="entry name" value="BCTRLSENSOR"/>
</dbReference>
<dbReference type="Gene3D" id="3.30.565.10">
    <property type="entry name" value="Histidine kinase-like ATPase, C-terminal domain"/>
    <property type="match status" value="1"/>
</dbReference>
<dbReference type="EMBL" id="JAXIVS010000021">
    <property type="protein sequence ID" value="MDY7232535.1"/>
    <property type="molecule type" value="Genomic_DNA"/>
</dbReference>
<dbReference type="CDD" id="cd00075">
    <property type="entry name" value="HATPase"/>
    <property type="match status" value="1"/>
</dbReference>
<dbReference type="InterPro" id="IPR004358">
    <property type="entry name" value="Sig_transdc_His_kin-like_C"/>
</dbReference>
<keyword evidence="3" id="KW-0597">Phosphoprotein</keyword>
<feature type="domain" description="PAS" evidence="7">
    <location>
        <begin position="285"/>
        <end position="321"/>
    </location>
</feature>
<evidence type="ECO:0000256" key="3">
    <source>
        <dbReference type="ARBA" id="ARBA00022553"/>
    </source>
</evidence>
<keyword evidence="10" id="KW-1185">Reference proteome</keyword>
<dbReference type="InterPro" id="IPR001610">
    <property type="entry name" value="PAC"/>
</dbReference>
<keyword evidence="4" id="KW-0808">Transferase</keyword>
<dbReference type="Pfam" id="PF08447">
    <property type="entry name" value="PAS_3"/>
    <property type="match status" value="2"/>
</dbReference>
<dbReference type="Pfam" id="PF02518">
    <property type="entry name" value="HATPase_c"/>
    <property type="match status" value="1"/>
</dbReference>
<evidence type="ECO:0000313" key="9">
    <source>
        <dbReference type="EMBL" id="MDY7232535.1"/>
    </source>
</evidence>
<comment type="catalytic activity">
    <reaction evidence="1">
        <text>ATP + protein L-histidine = ADP + protein N-phospho-L-histidine.</text>
        <dbReference type="EC" id="2.7.13.3"/>
    </reaction>
</comment>
<dbReference type="InterPro" id="IPR035965">
    <property type="entry name" value="PAS-like_dom_sf"/>
</dbReference>
<feature type="domain" description="PAC" evidence="8">
    <location>
        <begin position="369"/>
        <end position="421"/>
    </location>
</feature>
<dbReference type="InterPro" id="IPR013656">
    <property type="entry name" value="PAS_4"/>
</dbReference>
<dbReference type="PANTHER" id="PTHR43304:SF1">
    <property type="entry name" value="PAC DOMAIN-CONTAINING PROTEIN"/>
    <property type="match status" value="1"/>
</dbReference>
<evidence type="ECO:0000259" key="8">
    <source>
        <dbReference type="PROSITE" id="PS50113"/>
    </source>
</evidence>
<name>A0ABU5HGE7_9BACT</name>
<dbReference type="Proteomes" id="UP001291309">
    <property type="component" value="Unassembled WGS sequence"/>
</dbReference>
<dbReference type="PANTHER" id="PTHR43304">
    <property type="entry name" value="PHYTOCHROME-LIKE PROTEIN CPH1"/>
    <property type="match status" value="1"/>
</dbReference>
<dbReference type="InterPro" id="IPR000700">
    <property type="entry name" value="PAS-assoc_C"/>
</dbReference>
<feature type="domain" description="PAC" evidence="8">
    <location>
        <begin position="498"/>
        <end position="550"/>
    </location>
</feature>
<feature type="domain" description="PAS" evidence="7">
    <location>
        <begin position="551"/>
        <end position="621"/>
    </location>
</feature>
<dbReference type="CDD" id="cd00130">
    <property type="entry name" value="PAS"/>
    <property type="match status" value="3"/>
</dbReference>
<gene>
    <name evidence="9" type="ORF">SYV04_39475</name>
</gene>
<dbReference type="SMART" id="SM00388">
    <property type="entry name" value="HisKA"/>
    <property type="match status" value="1"/>
</dbReference>
<dbReference type="SUPFAM" id="SSF47384">
    <property type="entry name" value="Homodimeric domain of signal transducing histidine kinase"/>
    <property type="match status" value="1"/>
</dbReference>
<dbReference type="Pfam" id="PF00512">
    <property type="entry name" value="HisKA"/>
    <property type="match status" value="1"/>
</dbReference>
<evidence type="ECO:0000259" key="6">
    <source>
        <dbReference type="PROSITE" id="PS50109"/>
    </source>
</evidence>
<feature type="domain" description="PAC" evidence="8">
    <location>
        <begin position="624"/>
        <end position="676"/>
    </location>
</feature>
<dbReference type="PROSITE" id="PS50112">
    <property type="entry name" value="PAS"/>
    <property type="match status" value="4"/>
</dbReference>
<dbReference type="InterPro" id="IPR005467">
    <property type="entry name" value="His_kinase_dom"/>
</dbReference>
<dbReference type="InterPro" id="IPR013655">
    <property type="entry name" value="PAS_fold_3"/>
</dbReference>
<dbReference type="PROSITE" id="PS50113">
    <property type="entry name" value="PAC"/>
    <property type="match status" value="4"/>
</dbReference>
<dbReference type="SUPFAM" id="SSF55785">
    <property type="entry name" value="PYP-like sensor domain (PAS domain)"/>
    <property type="match status" value="5"/>
</dbReference>
<dbReference type="NCBIfam" id="TIGR00229">
    <property type="entry name" value="sensory_box"/>
    <property type="match status" value="4"/>
</dbReference>
<dbReference type="InterPro" id="IPR036097">
    <property type="entry name" value="HisK_dim/P_sf"/>
</dbReference>
<dbReference type="PROSITE" id="PS50109">
    <property type="entry name" value="HIS_KIN"/>
    <property type="match status" value="1"/>
</dbReference>
<evidence type="ECO:0000256" key="4">
    <source>
        <dbReference type="ARBA" id="ARBA00022679"/>
    </source>
</evidence>
<organism evidence="9 10">
    <name type="scientific">Hyalangium rubrum</name>
    <dbReference type="NCBI Taxonomy" id="3103134"/>
    <lineage>
        <taxon>Bacteria</taxon>
        <taxon>Pseudomonadati</taxon>
        <taxon>Myxococcota</taxon>
        <taxon>Myxococcia</taxon>
        <taxon>Myxococcales</taxon>
        <taxon>Cystobacterineae</taxon>
        <taxon>Archangiaceae</taxon>
        <taxon>Hyalangium</taxon>
    </lineage>
</organism>
<evidence type="ECO:0000256" key="2">
    <source>
        <dbReference type="ARBA" id="ARBA00012438"/>
    </source>
</evidence>
<evidence type="ECO:0000313" key="10">
    <source>
        <dbReference type="Proteomes" id="UP001291309"/>
    </source>
</evidence>
<dbReference type="InterPro" id="IPR003661">
    <property type="entry name" value="HisK_dim/P_dom"/>
</dbReference>
<evidence type="ECO:0000256" key="5">
    <source>
        <dbReference type="ARBA" id="ARBA00022777"/>
    </source>
</evidence>
<feature type="domain" description="PAS" evidence="7">
    <location>
        <begin position="422"/>
        <end position="494"/>
    </location>
</feature>
<protein>
    <recommendedName>
        <fullName evidence="2">histidine kinase</fullName>
        <ecNumber evidence="2">2.7.13.3</ecNumber>
    </recommendedName>
</protein>
<dbReference type="InterPro" id="IPR052162">
    <property type="entry name" value="Sensor_kinase/Photoreceptor"/>
</dbReference>
<dbReference type="SMART" id="SM00091">
    <property type="entry name" value="PAS"/>
    <property type="match status" value="5"/>
</dbReference>
<dbReference type="Pfam" id="PF08448">
    <property type="entry name" value="PAS_4"/>
    <property type="match status" value="2"/>
</dbReference>
<sequence>MSKARTESSRAQLEAVINAMADGVVVFDMDGNVVLVNEAEARICGFASAEEMKRDLAFFAEIYELSLEDGRHVPVKEWPVSLVLAGQTLNQLQLRARRRDTGQEWDIQFSGAPVRDDTGAQVLAVVITRDITDHVRAEKTLRASQERYRALFEAIDEGFCVMRMIFDEHDKAIDYQFLETNAAFERHTGLANAVGKKVSELVPQLDESWFRIYGRVALTGEALRFENHAPAMGRWFEVYASRVGEPERRLVTLVFKDITERKLAEQALRESEARAHQAAAKAEAESRLLDAVLAAAPAGIIVADATGRIVRTNPANARLWGVVPMSSSVDEYHEWKGWWADGSERQGRRVEAHEWALTRALRGESAPGDIVEIEPFDAPGTRRTMLNSGAPVRDSAGNILGAVVAQMDITARVAAEEAVRRSEERHRLVSLATNDVIWDWDLQTNQVEWNEAALEQLGYTPSAIGHTSEGWYSCIHPEDLDRVLKGIHAAIDGDQDSWTDEYRFRRSDGSYVTFLDRGHIGRDASGKAVRMIGSMFDLTERHRAEAALRESKERFEALADNISQLAWMADETGWIFWYNQRWFDYTGTTLEEMEGWGWRKVHHPEHVERVVERFRQHISSGEVWEETFPLRSKTGEYRWFLTRARPIRDELGRVRRWFGTNTDITAQRETEARLKEALKARDEFLSIASHELRTPLTSMKLQLHLMQRGLEHGDPSAASAERVRKLVEQSNRQIARLARLIDDMLDIARIQTGRLVIEPTPVDAVELTRDVLGRLGPHLAEAGTPATLEAPERLEARWDPFRIEQVITNLLTNAMRYGNHKPVTVRLRSREGRILLSVQDQGLGIAKASQERIFNRFERAISASVVSGLGLGLFISRQIVEAHGGRIWVESEGPGRGSTFCVELPAFAATARS</sequence>
<proteinExistence type="predicted"/>
<dbReference type="InterPro" id="IPR003594">
    <property type="entry name" value="HATPase_dom"/>
</dbReference>
<dbReference type="EC" id="2.7.13.3" evidence="2"/>
<reference evidence="9 10" key="1">
    <citation type="submission" date="2023-12" db="EMBL/GenBank/DDBJ databases">
        <title>the genome sequence of Hyalangium sp. s54d21.</title>
        <authorList>
            <person name="Zhang X."/>
        </authorList>
    </citation>
    <scope>NUCLEOTIDE SEQUENCE [LARGE SCALE GENOMIC DNA]</scope>
    <source>
        <strain evidence="10">s54d21</strain>
    </source>
</reference>
<dbReference type="RefSeq" id="WP_321551249.1">
    <property type="nucleotide sequence ID" value="NZ_JAXIVS010000021.1"/>
</dbReference>
<dbReference type="Gene3D" id="2.10.70.100">
    <property type="match status" value="1"/>
</dbReference>
<dbReference type="Gene3D" id="3.30.450.20">
    <property type="entry name" value="PAS domain"/>
    <property type="match status" value="5"/>
</dbReference>
<dbReference type="Gene3D" id="1.10.287.130">
    <property type="match status" value="1"/>
</dbReference>
<dbReference type="InterPro" id="IPR036890">
    <property type="entry name" value="HATPase_C_sf"/>
</dbReference>
<feature type="domain" description="Histidine kinase" evidence="6">
    <location>
        <begin position="687"/>
        <end position="908"/>
    </location>
</feature>
<comment type="caution">
    <text evidence="9">The sequence shown here is derived from an EMBL/GenBank/DDBJ whole genome shotgun (WGS) entry which is preliminary data.</text>
</comment>
<feature type="domain" description="PAC" evidence="8">
    <location>
        <begin position="90"/>
        <end position="143"/>
    </location>
</feature>
<evidence type="ECO:0000259" key="7">
    <source>
        <dbReference type="PROSITE" id="PS50112"/>
    </source>
</evidence>
<dbReference type="InterPro" id="IPR000014">
    <property type="entry name" value="PAS"/>
</dbReference>
<keyword evidence="5" id="KW-0418">Kinase</keyword>
<dbReference type="SMART" id="SM00387">
    <property type="entry name" value="HATPase_c"/>
    <property type="match status" value="1"/>
</dbReference>
<accession>A0ABU5HGE7</accession>
<dbReference type="CDD" id="cd00082">
    <property type="entry name" value="HisKA"/>
    <property type="match status" value="1"/>
</dbReference>
<dbReference type="SMART" id="SM00086">
    <property type="entry name" value="PAC"/>
    <property type="match status" value="4"/>
</dbReference>
<feature type="domain" description="PAS" evidence="7">
    <location>
        <begin position="9"/>
        <end position="65"/>
    </location>
</feature>
<dbReference type="SUPFAM" id="SSF55874">
    <property type="entry name" value="ATPase domain of HSP90 chaperone/DNA topoisomerase II/histidine kinase"/>
    <property type="match status" value="1"/>
</dbReference>
<evidence type="ECO:0000256" key="1">
    <source>
        <dbReference type="ARBA" id="ARBA00000085"/>
    </source>
</evidence>
<dbReference type="Pfam" id="PF13426">
    <property type="entry name" value="PAS_9"/>
    <property type="match status" value="1"/>
</dbReference>